<reference evidence="2 3" key="2">
    <citation type="journal article" date="2011" name="Mol. Biol. Evol.">
        <title>Unity in variety--the pan-genome of the Chlamydiae.</title>
        <authorList>
            <person name="Collingro A."/>
            <person name="Tischler P."/>
            <person name="Weinmaier T."/>
            <person name="Penz T."/>
            <person name="Heinz E."/>
            <person name="Brunham R.C."/>
            <person name="Read T.D."/>
            <person name="Bavoil P.M."/>
            <person name="Sachse K."/>
            <person name="Kahane S."/>
            <person name="Friedman M.G."/>
            <person name="Rattei T."/>
            <person name="Myers G.S."/>
            <person name="Horn M."/>
        </authorList>
    </citation>
    <scope>NUCLEOTIDE SEQUENCE [LARGE SCALE GENOMIC DNA]</scope>
    <source>
        <strain evidence="3">ATCC VR-1471 / Z</strain>
    </source>
</reference>
<gene>
    <name evidence="2" type="ordered locus">SNE_A19350</name>
</gene>
<evidence type="ECO:0000313" key="3">
    <source>
        <dbReference type="Proteomes" id="UP000000496"/>
    </source>
</evidence>
<dbReference type="EMBL" id="FR872582">
    <property type="protein sequence ID" value="CCB89812.1"/>
    <property type="molecule type" value="Genomic_DNA"/>
</dbReference>
<reference key="1">
    <citation type="journal article" date="2011" name="Mol. Biol. Evol.">
        <title>Unity in variety -- the pan-genome of the Chlamydiae.</title>
        <authorList>
            <person name="Collingro A."/>
            <person name="Tischler P."/>
            <person name="Weinmaier T."/>
            <person name="Penz T."/>
            <person name="Heinz E."/>
            <person name="Brunham R.C."/>
            <person name="Read T.D."/>
            <person name="Bavoil P.M."/>
            <person name="Sachse K."/>
            <person name="Kahane S."/>
            <person name="Friedman M.G."/>
            <person name="Rattei T."/>
            <person name="Myers G.S.A."/>
            <person name="Horn M."/>
        </authorList>
    </citation>
    <scope>NUCLEOTIDE SEQUENCE</scope>
    <source>
        <strain>Z</strain>
    </source>
</reference>
<evidence type="ECO:0000313" key="2">
    <source>
        <dbReference type="EMBL" id="CCB89812.1"/>
    </source>
</evidence>
<dbReference type="KEGG" id="sng:SNE_A19350"/>
<name>F8L3F8_SIMNZ</name>
<feature type="region of interest" description="Disordered" evidence="1">
    <location>
        <begin position="1"/>
        <end position="42"/>
    </location>
</feature>
<organism evidence="2 3">
    <name type="scientific">Simkania negevensis (strain ATCC VR-1471 / DSM 27360 / Z)</name>
    <dbReference type="NCBI Taxonomy" id="331113"/>
    <lineage>
        <taxon>Bacteria</taxon>
        <taxon>Pseudomonadati</taxon>
        <taxon>Chlamydiota</taxon>
        <taxon>Chlamydiia</taxon>
        <taxon>Parachlamydiales</taxon>
        <taxon>Simkaniaceae</taxon>
        <taxon>Simkania</taxon>
    </lineage>
</organism>
<dbReference type="AlphaFoldDB" id="F8L3F8"/>
<proteinExistence type="predicted"/>
<sequence length="65" mass="6837">MVDVSSVSGSGGTHPSQNIQNQPAAPAEEAAPTNAADFDAQQDDALNFLQQQLTQALAMQKVNLR</sequence>
<keyword evidence="3" id="KW-1185">Reference proteome</keyword>
<evidence type="ECO:0000256" key="1">
    <source>
        <dbReference type="SAM" id="MobiDB-lite"/>
    </source>
</evidence>
<accession>F8L3F8</accession>
<protein>
    <submittedName>
        <fullName evidence="2">Uncharacterized protein</fullName>
    </submittedName>
</protein>
<dbReference type="RefSeq" id="WP_013944278.1">
    <property type="nucleotide sequence ID" value="NC_015713.1"/>
</dbReference>
<dbReference type="STRING" id="331113.SNE_A19350"/>
<feature type="compositionally biased region" description="Low complexity" evidence="1">
    <location>
        <begin position="20"/>
        <end position="42"/>
    </location>
</feature>
<dbReference type="HOGENOM" id="CLU_2847475_0_0_0"/>
<dbReference type="Proteomes" id="UP000000496">
    <property type="component" value="Chromosome gsn.131"/>
</dbReference>